<evidence type="ECO:0000259" key="8">
    <source>
        <dbReference type="Pfam" id="PF00662"/>
    </source>
</evidence>
<dbReference type="PANTHER" id="PTHR42829">
    <property type="entry name" value="NADH-UBIQUINONE OXIDOREDUCTASE CHAIN 5"/>
    <property type="match status" value="1"/>
</dbReference>
<protein>
    <submittedName>
        <fullName evidence="9">NADH-quinone oxidoreductase subunit L</fullName>
    </submittedName>
</protein>
<evidence type="ECO:0000256" key="5">
    <source>
        <dbReference type="RuleBase" id="RU000320"/>
    </source>
</evidence>
<evidence type="ECO:0000259" key="7">
    <source>
        <dbReference type="Pfam" id="PF00361"/>
    </source>
</evidence>
<dbReference type="GO" id="GO:0008137">
    <property type="term" value="F:NADH dehydrogenase (ubiquinone) activity"/>
    <property type="evidence" value="ECO:0007669"/>
    <property type="project" value="InterPro"/>
</dbReference>
<dbReference type="GO" id="GO:0003954">
    <property type="term" value="F:NADH dehydrogenase activity"/>
    <property type="evidence" value="ECO:0007669"/>
    <property type="project" value="TreeGrafter"/>
</dbReference>
<keyword evidence="2 5" id="KW-0812">Transmembrane</keyword>
<dbReference type="AlphaFoldDB" id="A0A3D8L067"/>
<keyword evidence="4 6" id="KW-0472">Membrane</keyword>
<dbReference type="InterPro" id="IPR018393">
    <property type="entry name" value="NADHpl_OxRdtase_5_subgr"/>
</dbReference>
<dbReference type="NCBIfam" id="NF005141">
    <property type="entry name" value="PRK06590.1"/>
    <property type="match status" value="1"/>
</dbReference>
<feature type="transmembrane region" description="Helical" evidence="6">
    <location>
        <begin position="42"/>
        <end position="63"/>
    </location>
</feature>
<evidence type="ECO:0000256" key="3">
    <source>
        <dbReference type="ARBA" id="ARBA00022989"/>
    </source>
</evidence>
<name>A0A3D8L067_9BACT</name>
<dbReference type="GO" id="GO:0015990">
    <property type="term" value="P:electron transport coupled proton transport"/>
    <property type="evidence" value="ECO:0007669"/>
    <property type="project" value="TreeGrafter"/>
</dbReference>
<dbReference type="Pfam" id="PF00361">
    <property type="entry name" value="Proton_antipo_M"/>
    <property type="match status" value="1"/>
</dbReference>
<evidence type="ECO:0000256" key="1">
    <source>
        <dbReference type="ARBA" id="ARBA00004127"/>
    </source>
</evidence>
<feature type="domain" description="NADH-Ubiquinone oxidoreductase (complex I) chain 5 N-terminal" evidence="8">
    <location>
        <begin position="80"/>
        <end position="130"/>
    </location>
</feature>
<dbReference type="GO" id="GO:0048038">
    <property type="term" value="F:quinone binding"/>
    <property type="evidence" value="ECO:0007669"/>
    <property type="project" value="UniProtKB-KW"/>
</dbReference>
<feature type="transmembrane region" description="Helical" evidence="6">
    <location>
        <begin position="153"/>
        <end position="172"/>
    </location>
</feature>
<reference evidence="10" key="1">
    <citation type="submission" date="2018-08" db="EMBL/GenBank/DDBJ databases">
        <authorList>
            <person name="Liu Z.-W."/>
            <person name="Du Z.-J."/>
        </authorList>
    </citation>
    <scope>NUCLEOTIDE SEQUENCE [LARGE SCALE GENOMIC DNA]</scope>
    <source>
        <strain evidence="10">H4X</strain>
    </source>
</reference>
<organism evidence="9 10">
    <name type="scientific">Pontibacter diazotrophicus</name>
    <dbReference type="NCBI Taxonomy" id="1400979"/>
    <lineage>
        <taxon>Bacteria</taxon>
        <taxon>Pseudomonadati</taxon>
        <taxon>Bacteroidota</taxon>
        <taxon>Cytophagia</taxon>
        <taxon>Cytophagales</taxon>
        <taxon>Hymenobacteraceae</taxon>
        <taxon>Pontibacter</taxon>
    </lineage>
</organism>
<keyword evidence="10" id="KW-1185">Reference proteome</keyword>
<dbReference type="GO" id="GO:0042773">
    <property type="term" value="P:ATP synthesis coupled electron transport"/>
    <property type="evidence" value="ECO:0007669"/>
    <property type="project" value="InterPro"/>
</dbReference>
<dbReference type="GO" id="GO:0016020">
    <property type="term" value="C:membrane"/>
    <property type="evidence" value="ECO:0007669"/>
    <property type="project" value="UniProtKB-SubCell"/>
</dbReference>
<dbReference type="NCBIfam" id="TIGR01974">
    <property type="entry name" value="NDH_I_L"/>
    <property type="match status" value="1"/>
</dbReference>
<evidence type="ECO:0000256" key="4">
    <source>
        <dbReference type="ARBA" id="ARBA00023136"/>
    </source>
</evidence>
<feature type="transmembrane region" description="Helical" evidence="6">
    <location>
        <begin position="388"/>
        <end position="407"/>
    </location>
</feature>
<feature type="transmembrane region" description="Helical" evidence="6">
    <location>
        <begin position="263"/>
        <end position="281"/>
    </location>
</feature>
<dbReference type="Gene3D" id="1.20.5.2700">
    <property type="match status" value="1"/>
</dbReference>
<feature type="domain" description="NADH:quinone oxidoreductase/Mrp antiporter transmembrane" evidence="7">
    <location>
        <begin position="148"/>
        <end position="437"/>
    </location>
</feature>
<feature type="transmembrane region" description="Helical" evidence="6">
    <location>
        <begin position="222"/>
        <end position="242"/>
    </location>
</feature>
<dbReference type="InterPro" id="IPR001516">
    <property type="entry name" value="Proton_antipo_N"/>
</dbReference>
<keyword evidence="3 6" id="KW-1133">Transmembrane helix</keyword>
<dbReference type="RefSeq" id="WP_115568454.1">
    <property type="nucleotide sequence ID" value="NZ_QRGR01000050.1"/>
</dbReference>
<dbReference type="PRINTS" id="PR01434">
    <property type="entry name" value="NADHDHGNASE5"/>
</dbReference>
<dbReference type="Pfam" id="PF00662">
    <property type="entry name" value="Proton_antipo_N"/>
    <property type="match status" value="1"/>
</dbReference>
<sequence length="653" mass="71642">MQEIVMPSNNQAMALLCLLVPVLPFLGFVLNGLGNRKLAKGLVSLIGCGTVLASFLISIYLFLDFTANGSRAYMVDYYDWISVGDMRIGFSFLIDQLTLFMMLMVTGIGFFIHLYSAGYMSHDVNFGKFFSFINLFMFSMLLLVMGSNYVLMFVGWEGVGLCSYLLIGFWNINPSYNNAAKKAFVMNRIGDLGFLLGIFLIFMTFGSVSYPQVFIQAAQYTGGVDSAVMITITLLLFVGAMGKSAQIPLFTWLPDAMAGPTPVSALIHAATMVTAGIYMVVRSNVLYALAPSTLEVIAIIGAATAVLAATIALVQNDIKKVLAYSTVSQLGYMFLALGVMAFSSSLFHVLTHAFFKALLFLGAGSVIHAMSNEQDIRSMGGLRKYLPITFVTFLIGTLAISGIPPFAGFFSKDELLAHTYQHSTTLWALGMITSFMTSFYMFRLLFLTFFGTFRGTVDQKNHLHESPASMTIPLIVLAVLSTIGGFIGMPEVFGAEHVLANYLSPIFDFARVANGPALAPIQLDHATEYMLMGLSVAVAVIAAIIAYVMYVSKKTVPAQEKESLGTVHNFLYNKYYIDELYNTIIVRPVMWFSSFFHRVVDTLIVDGVVNGFGKFVSGSGRTLRYAQSGVIGFYILVMVFSIVLILFLNFFIG</sequence>
<feature type="transmembrane region" description="Helical" evidence="6">
    <location>
        <begin position="97"/>
        <end position="117"/>
    </location>
</feature>
<dbReference type="PRINTS" id="PR01435">
    <property type="entry name" value="NPOXDRDTASE5"/>
</dbReference>
<evidence type="ECO:0000313" key="9">
    <source>
        <dbReference type="EMBL" id="RDV10773.1"/>
    </source>
</evidence>
<accession>A0A3D8L067</accession>
<feature type="transmembrane region" description="Helical" evidence="6">
    <location>
        <begin position="631"/>
        <end position="652"/>
    </location>
</feature>
<gene>
    <name evidence="9" type="ORF">DXT99_25660</name>
</gene>
<feature type="transmembrane region" description="Helical" evidence="6">
    <location>
        <begin position="192"/>
        <end position="210"/>
    </location>
</feature>
<dbReference type="InterPro" id="IPR001750">
    <property type="entry name" value="ND/Mrp_TM"/>
</dbReference>
<evidence type="ECO:0000256" key="2">
    <source>
        <dbReference type="ARBA" id="ARBA00022692"/>
    </source>
</evidence>
<dbReference type="InterPro" id="IPR003945">
    <property type="entry name" value="NU5C-like"/>
</dbReference>
<dbReference type="EMBL" id="QRGR01000050">
    <property type="protein sequence ID" value="RDV10773.1"/>
    <property type="molecule type" value="Genomic_DNA"/>
</dbReference>
<comment type="caution">
    <text evidence="9">The sequence shown here is derived from an EMBL/GenBank/DDBJ whole genome shotgun (WGS) entry which is preliminary data.</text>
</comment>
<feature type="transmembrane region" description="Helical" evidence="6">
    <location>
        <begin position="12"/>
        <end position="30"/>
    </location>
</feature>
<dbReference type="Proteomes" id="UP000256708">
    <property type="component" value="Unassembled WGS sequence"/>
</dbReference>
<feature type="transmembrane region" description="Helical" evidence="6">
    <location>
        <begin position="471"/>
        <end position="489"/>
    </location>
</feature>
<feature type="transmembrane region" description="Helical" evidence="6">
    <location>
        <begin position="293"/>
        <end position="314"/>
    </location>
</feature>
<evidence type="ECO:0000313" key="10">
    <source>
        <dbReference type="Proteomes" id="UP000256708"/>
    </source>
</evidence>
<dbReference type="OrthoDB" id="9807568at2"/>
<dbReference type="PANTHER" id="PTHR42829:SF2">
    <property type="entry name" value="NADH-UBIQUINONE OXIDOREDUCTASE CHAIN 5"/>
    <property type="match status" value="1"/>
</dbReference>
<feature type="transmembrane region" description="Helical" evidence="6">
    <location>
        <begin position="529"/>
        <end position="551"/>
    </location>
</feature>
<dbReference type="GO" id="GO:0012505">
    <property type="term" value="C:endomembrane system"/>
    <property type="evidence" value="ECO:0007669"/>
    <property type="project" value="UniProtKB-SubCell"/>
</dbReference>
<proteinExistence type="predicted"/>
<evidence type="ECO:0000256" key="6">
    <source>
        <dbReference type="SAM" id="Phobius"/>
    </source>
</evidence>
<feature type="transmembrane region" description="Helical" evidence="6">
    <location>
        <begin position="349"/>
        <end position="367"/>
    </location>
</feature>
<feature type="transmembrane region" description="Helical" evidence="6">
    <location>
        <begin position="427"/>
        <end position="450"/>
    </location>
</feature>
<feature type="transmembrane region" description="Helical" evidence="6">
    <location>
        <begin position="129"/>
        <end position="147"/>
    </location>
</feature>
<feature type="transmembrane region" description="Helical" evidence="6">
    <location>
        <begin position="321"/>
        <end position="343"/>
    </location>
</feature>
<comment type="subcellular location">
    <subcellularLocation>
        <location evidence="1">Endomembrane system</location>
        <topology evidence="1">Multi-pass membrane protein</topology>
    </subcellularLocation>
    <subcellularLocation>
        <location evidence="5">Membrane</location>
        <topology evidence="5">Multi-pass membrane protein</topology>
    </subcellularLocation>
</comment>